<feature type="non-terminal residue" evidence="1">
    <location>
        <position position="1"/>
    </location>
</feature>
<evidence type="ECO:0000313" key="2">
    <source>
        <dbReference type="Proteomes" id="UP000313359"/>
    </source>
</evidence>
<sequence>ISGSLRQDMIHSFCKWKGEMFMPEVMHNAIKWSQPDPFSIQNPSGDTPWTLIRDKLNTKNNEAKETKKDTTGFVPARGTQALNNEADDMESEIALQKVNKHIKASLPPKGSKTFLEFPWDPVNWSCAYDSLLTILLLVYTECNLT</sequence>
<gene>
    <name evidence="1" type="ORF">L227DRAFT_514335</name>
</gene>
<dbReference type="OrthoDB" id="3247165at2759"/>
<reference evidence="1" key="1">
    <citation type="journal article" date="2018" name="Genome Biol. Evol.">
        <title>Genomics and development of Lentinus tigrinus, a white-rot wood-decaying mushroom with dimorphic fruiting bodies.</title>
        <authorList>
            <person name="Wu B."/>
            <person name="Xu Z."/>
            <person name="Knudson A."/>
            <person name="Carlson A."/>
            <person name="Chen N."/>
            <person name="Kovaka S."/>
            <person name="LaButti K."/>
            <person name="Lipzen A."/>
            <person name="Pennachio C."/>
            <person name="Riley R."/>
            <person name="Schakwitz W."/>
            <person name="Umezawa K."/>
            <person name="Ohm R.A."/>
            <person name="Grigoriev I.V."/>
            <person name="Nagy L.G."/>
            <person name="Gibbons J."/>
            <person name="Hibbett D."/>
        </authorList>
    </citation>
    <scope>NUCLEOTIDE SEQUENCE [LARGE SCALE GENOMIC DNA]</scope>
    <source>
        <strain evidence="1">ALCF2SS1-6</strain>
    </source>
</reference>
<proteinExistence type="predicted"/>
<keyword evidence="2" id="KW-1185">Reference proteome</keyword>
<dbReference type="STRING" id="1328759.A0A5C2RMB4"/>
<accession>A0A5C2RMB4</accession>
<dbReference type="EMBL" id="ML122342">
    <property type="protein sequence ID" value="RPD52742.1"/>
    <property type="molecule type" value="Genomic_DNA"/>
</dbReference>
<dbReference type="AlphaFoldDB" id="A0A5C2RMB4"/>
<dbReference type="Proteomes" id="UP000313359">
    <property type="component" value="Unassembled WGS sequence"/>
</dbReference>
<name>A0A5C2RMB4_9APHY</name>
<evidence type="ECO:0000313" key="1">
    <source>
        <dbReference type="EMBL" id="RPD52742.1"/>
    </source>
</evidence>
<protein>
    <submittedName>
        <fullName evidence="1">Uncharacterized protein</fullName>
    </submittedName>
</protein>
<organism evidence="1 2">
    <name type="scientific">Lentinus tigrinus ALCF2SS1-6</name>
    <dbReference type="NCBI Taxonomy" id="1328759"/>
    <lineage>
        <taxon>Eukaryota</taxon>
        <taxon>Fungi</taxon>
        <taxon>Dikarya</taxon>
        <taxon>Basidiomycota</taxon>
        <taxon>Agaricomycotina</taxon>
        <taxon>Agaricomycetes</taxon>
        <taxon>Polyporales</taxon>
        <taxon>Polyporaceae</taxon>
        <taxon>Lentinus</taxon>
    </lineage>
</organism>